<dbReference type="CDD" id="cd04876">
    <property type="entry name" value="ACT_RelA-SpoT"/>
    <property type="match status" value="1"/>
</dbReference>
<dbReference type="InterPro" id="IPR043519">
    <property type="entry name" value="NT_sf"/>
</dbReference>
<evidence type="ECO:0000256" key="6">
    <source>
        <dbReference type="RuleBase" id="RU003847"/>
    </source>
</evidence>
<evidence type="ECO:0000256" key="4">
    <source>
        <dbReference type="ARBA" id="ARBA00032407"/>
    </source>
</evidence>
<dbReference type="PANTHER" id="PTHR21262:SF31">
    <property type="entry name" value="GTP PYROPHOSPHOKINASE"/>
    <property type="match status" value="1"/>
</dbReference>
<dbReference type="GO" id="GO:0008893">
    <property type="term" value="F:guanosine-3',5'-bis(diphosphate) 3'-diphosphatase activity"/>
    <property type="evidence" value="ECO:0007669"/>
    <property type="project" value="TreeGrafter"/>
</dbReference>
<dbReference type="InterPro" id="IPR007685">
    <property type="entry name" value="RelA_SpoT"/>
</dbReference>
<dbReference type="PROSITE" id="PS51831">
    <property type="entry name" value="HD"/>
    <property type="match status" value="1"/>
</dbReference>
<dbReference type="SUPFAM" id="SSF81301">
    <property type="entry name" value="Nucleotidyltransferase"/>
    <property type="match status" value="1"/>
</dbReference>
<dbReference type="GO" id="GO:0042594">
    <property type="term" value="P:response to starvation"/>
    <property type="evidence" value="ECO:0007669"/>
    <property type="project" value="TreeGrafter"/>
</dbReference>
<feature type="domain" description="TGS" evidence="9">
    <location>
        <begin position="407"/>
        <end position="468"/>
    </location>
</feature>
<dbReference type="InterPro" id="IPR033655">
    <property type="entry name" value="TGS_RelA/SpoT"/>
</dbReference>
<evidence type="ECO:0000313" key="11">
    <source>
        <dbReference type="Proteomes" id="UP000179360"/>
    </source>
</evidence>
<dbReference type="Pfam" id="PF02824">
    <property type="entry name" value="TGS"/>
    <property type="match status" value="1"/>
</dbReference>
<comment type="function">
    <text evidence="6">In eubacteria ppGpp (guanosine 3'-diphosphate 5'-diphosphate) is a mediator of the stringent response that coordinates a variety of cellular activities in response to changes in nutritional abundance.</text>
</comment>
<dbReference type="EMBL" id="MFSY01000010">
    <property type="protein sequence ID" value="OGI47765.1"/>
    <property type="molecule type" value="Genomic_DNA"/>
</dbReference>
<dbReference type="FunFam" id="3.30.460.10:FF:000001">
    <property type="entry name" value="GTP pyrophosphokinase RelA"/>
    <property type="match status" value="1"/>
</dbReference>
<dbReference type="InterPro" id="IPR012675">
    <property type="entry name" value="Beta-grasp_dom_sf"/>
</dbReference>
<evidence type="ECO:0000256" key="3">
    <source>
        <dbReference type="ARBA" id="ARBA00029754"/>
    </source>
</evidence>
<evidence type="ECO:0000313" key="10">
    <source>
        <dbReference type="EMBL" id="OGI47765.1"/>
    </source>
</evidence>
<dbReference type="InterPro" id="IPR004811">
    <property type="entry name" value="RelA/Spo_fam"/>
</dbReference>
<name>A0A1F6TRR5_9PROT</name>
<feature type="domain" description="ACT" evidence="7">
    <location>
        <begin position="662"/>
        <end position="736"/>
    </location>
</feature>
<dbReference type="SMART" id="SM00954">
    <property type="entry name" value="RelA_SpoT"/>
    <property type="match status" value="1"/>
</dbReference>
<dbReference type="InterPro" id="IPR004095">
    <property type="entry name" value="TGS"/>
</dbReference>
<evidence type="ECO:0000256" key="2">
    <source>
        <dbReference type="ARBA" id="ARBA00025704"/>
    </source>
</evidence>
<dbReference type="PROSITE" id="PS51671">
    <property type="entry name" value="ACT"/>
    <property type="match status" value="1"/>
</dbReference>
<dbReference type="SUPFAM" id="SSF109604">
    <property type="entry name" value="HD-domain/PDEase-like"/>
    <property type="match status" value="1"/>
</dbReference>
<dbReference type="Pfam" id="PF13291">
    <property type="entry name" value="ACT_4"/>
    <property type="match status" value="1"/>
</dbReference>
<dbReference type="CDD" id="cd01668">
    <property type="entry name" value="TGS_RSH"/>
    <property type="match status" value="1"/>
</dbReference>
<dbReference type="Gene3D" id="3.30.460.10">
    <property type="entry name" value="Beta Polymerase, domain 2"/>
    <property type="match status" value="1"/>
</dbReference>
<dbReference type="GO" id="GO:0015949">
    <property type="term" value="P:nucleobase-containing small molecule interconversion"/>
    <property type="evidence" value="ECO:0007669"/>
    <property type="project" value="UniProtKB-ARBA"/>
</dbReference>
<gene>
    <name evidence="10" type="primary">relA</name>
    <name evidence="10" type="ORF">A2637_08120</name>
</gene>
<dbReference type="AlphaFoldDB" id="A0A1F6TRR5"/>
<dbReference type="InterPro" id="IPR045600">
    <property type="entry name" value="RelA/SpoT_AH_RIS"/>
</dbReference>
<dbReference type="PANTHER" id="PTHR21262">
    <property type="entry name" value="GUANOSINE-3',5'-BIS DIPHOSPHATE 3'-PYROPHOSPHOHYDROLASE"/>
    <property type="match status" value="1"/>
</dbReference>
<dbReference type="Gene3D" id="3.30.70.260">
    <property type="match status" value="1"/>
</dbReference>
<dbReference type="Pfam" id="PF19296">
    <property type="entry name" value="RelA_AH_RIS"/>
    <property type="match status" value="1"/>
</dbReference>
<dbReference type="NCBIfam" id="TIGR00691">
    <property type="entry name" value="spoT_relA"/>
    <property type="match status" value="1"/>
</dbReference>
<organism evidence="10 11">
    <name type="scientific">Candidatus Muproteobacteria bacterium RIFCSPHIGHO2_01_FULL_65_16</name>
    <dbReference type="NCBI Taxonomy" id="1817764"/>
    <lineage>
        <taxon>Bacteria</taxon>
        <taxon>Pseudomonadati</taxon>
        <taxon>Pseudomonadota</taxon>
        <taxon>Candidatus Muproteobacteria</taxon>
    </lineage>
</organism>
<comment type="pathway">
    <text evidence="2">Purine metabolism.</text>
</comment>
<evidence type="ECO:0000259" key="8">
    <source>
        <dbReference type="PROSITE" id="PS51831"/>
    </source>
</evidence>
<keyword evidence="10" id="KW-0808">Transferase</keyword>
<dbReference type="SUPFAM" id="SSF55021">
    <property type="entry name" value="ACT-like"/>
    <property type="match status" value="1"/>
</dbReference>
<dbReference type="InterPro" id="IPR012676">
    <property type="entry name" value="TGS-like"/>
</dbReference>
<sequence length="736" mass="82014">MVSVTRTSSAAGRPAAIEPEAWLAAVAAGRPPEEQEVLRRAVAFALKAHAGQQRASGEPHIQHSLAVAKILADMGLDHETLAAAIMHDVVEDTGVELEDVRREFGPRIALLVDGVTKMEVIQEFQPGAGASRRERAQAESLRKMLLAMAEDVRVVLIKLADRLHNMRTLAALPADKQQRIARETMDILAPLANRLGIWQMKWEIEDLAFRYLEPAAYEQIAGWLAERRVDREEYIARFVESLSRELKKAGIEAEISGRAKHIYSIWRKQQRQGEKLERIFDVRAVRVLVNDVRDCYGALGVVHSLWQYVPGEFDDYIATPKENNYRSIHTAVIGPEGKTVEVQIRTHDMHRASELGVAAHWRYKEGARGDKGYDEKIAWLRTLLEWKDEVAEASDFVDQFKSEVFSERVYVFTPKGNIVDLPAGSTPLDFAYHIHTDVGHRCRGAKVNGQMAPLTHQLKTGDRVEVLTVKEGGPSRDWLSPHLGYLATSKARSKVGHWFKQQNYDASAAAGRDILEREFHRLGLADVNFEKLAARFGHARVDDFLAALGRGDIKPAQITSAVPELVEPAARAARPFIAPRVVAGKKKPAGVNIQGVGNLLTRMAKCCNPVPGDAIVGFITRGQGVTIHRRDCANALRHHNENEERLIEVSWGARAGQTYPVEVEIAAHDRAGLLRDITGLLANEKINVLGVSTVTDRQEVAHMTFTLEIPDIETLSRILALIDQIPNVLEVRRRKS</sequence>
<dbReference type="SUPFAM" id="SSF81271">
    <property type="entry name" value="TGS-like"/>
    <property type="match status" value="1"/>
</dbReference>
<reference evidence="10 11" key="1">
    <citation type="journal article" date="2016" name="Nat. Commun.">
        <title>Thousands of microbial genomes shed light on interconnected biogeochemical processes in an aquifer system.</title>
        <authorList>
            <person name="Anantharaman K."/>
            <person name="Brown C.T."/>
            <person name="Hug L.A."/>
            <person name="Sharon I."/>
            <person name="Castelle C.J."/>
            <person name="Probst A.J."/>
            <person name="Thomas B.C."/>
            <person name="Singh A."/>
            <person name="Wilkins M.J."/>
            <person name="Karaoz U."/>
            <person name="Brodie E.L."/>
            <person name="Williams K.H."/>
            <person name="Hubbard S.S."/>
            <person name="Banfield J.F."/>
        </authorList>
    </citation>
    <scope>NUCLEOTIDE SEQUENCE [LARGE SCALE GENOMIC DNA]</scope>
</reference>
<accession>A0A1F6TRR5</accession>
<dbReference type="STRING" id="1817764.A2637_08120"/>
<comment type="similarity">
    <text evidence="6">Belongs to the relA/spoT family.</text>
</comment>
<dbReference type="NCBIfam" id="NF008124">
    <property type="entry name" value="PRK10872.1"/>
    <property type="match status" value="1"/>
</dbReference>
<dbReference type="InterPro" id="IPR002912">
    <property type="entry name" value="ACT_dom"/>
</dbReference>
<dbReference type="SMART" id="SM00471">
    <property type="entry name" value="HDc"/>
    <property type="match status" value="1"/>
</dbReference>
<dbReference type="FunFam" id="3.10.20.30:FF:000002">
    <property type="entry name" value="GTP pyrophosphokinase (RelA/SpoT)"/>
    <property type="match status" value="1"/>
</dbReference>
<dbReference type="CDD" id="cd00077">
    <property type="entry name" value="HDc"/>
    <property type="match status" value="1"/>
</dbReference>
<dbReference type="CDD" id="cd05399">
    <property type="entry name" value="NT_Rel-Spo_like"/>
    <property type="match status" value="1"/>
</dbReference>
<evidence type="ECO:0000259" key="7">
    <source>
        <dbReference type="PROSITE" id="PS51671"/>
    </source>
</evidence>
<dbReference type="GO" id="GO:0015969">
    <property type="term" value="P:guanosine tetraphosphate metabolic process"/>
    <property type="evidence" value="ECO:0007669"/>
    <property type="project" value="InterPro"/>
</dbReference>
<evidence type="ECO:0000259" key="9">
    <source>
        <dbReference type="PROSITE" id="PS51880"/>
    </source>
</evidence>
<dbReference type="InterPro" id="IPR006674">
    <property type="entry name" value="HD_domain"/>
</dbReference>
<dbReference type="GO" id="GO:0005886">
    <property type="term" value="C:plasma membrane"/>
    <property type="evidence" value="ECO:0007669"/>
    <property type="project" value="TreeGrafter"/>
</dbReference>
<comment type="caution">
    <text evidence="10">The sequence shown here is derived from an EMBL/GenBank/DDBJ whole genome shotgun (WGS) entry which is preliminary data.</text>
</comment>
<dbReference type="InterPro" id="IPR045865">
    <property type="entry name" value="ACT-like_dom_sf"/>
</dbReference>
<dbReference type="Gene3D" id="3.10.20.30">
    <property type="match status" value="1"/>
</dbReference>
<keyword evidence="10" id="KW-0418">Kinase</keyword>
<dbReference type="Proteomes" id="UP000179360">
    <property type="component" value="Unassembled WGS sequence"/>
</dbReference>
<evidence type="ECO:0000256" key="5">
    <source>
        <dbReference type="ARBA" id="ARBA00033308"/>
    </source>
</evidence>
<dbReference type="InterPro" id="IPR003607">
    <property type="entry name" value="HD/PDEase_dom"/>
</dbReference>
<dbReference type="Pfam" id="PF04607">
    <property type="entry name" value="RelA_SpoT"/>
    <property type="match status" value="1"/>
</dbReference>
<evidence type="ECO:0000256" key="1">
    <source>
        <dbReference type="ARBA" id="ARBA00019852"/>
    </source>
</evidence>
<dbReference type="PROSITE" id="PS51880">
    <property type="entry name" value="TGS"/>
    <property type="match status" value="1"/>
</dbReference>
<feature type="domain" description="HD" evidence="8">
    <location>
        <begin position="60"/>
        <end position="166"/>
    </location>
</feature>
<dbReference type="FunFam" id="1.10.3210.10:FF:000001">
    <property type="entry name" value="GTP pyrophosphokinase RelA"/>
    <property type="match status" value="1"/>
</dbReference>
<dbReference type="GO" id="GO:0016301">
    <property type="term" value="F:kinase activity"/>
    <property type="evidence" value="ECO:0007669"/>
    <property type="project" value="UniProtKB-KW"/>
</dbReference>
<dbReference type="GO" id="GO:0008728">
    <property type="term" value="F:GTP diphosphokinase activity"/>
    <property type="evidence" value="ECO:0007669"/>
    <property type="project" value="TreeGrafter"/>
</dbReference>
<dbReference type="Gene3D" id="1.10.3210.10">
    <property type="entry name" value="Hypothetical protein af1432"/>
    <property type="match status" value="1"/>
</dbReference>
<proteinExistence type="inferred from homology"/>
<dbReference type="Pfam" id="PF13328">
    <property type="entry name" value="HD_4"/>
    <property type="match status" value="1"/>
</dbReference>
<protein>
    <recommendedName>
        <fullName evidence="1">GTP pyrophosphokinase</fullName>
    </recommendedName>
    <alternativeName>
        <fullName evidence="4">(p)ppGpp synthase</fullName>
    </alternativeName>
    <alternativeName>
        <fullName evidence="3">ATP:GTP 3'-pyrophosphotransferase</fullName>
    </alternativeName>
    <alternativeName>
        <fullName evidence="5">ppGpp synthase I</fullName>
    </alternativeName>
</protein>